<dbReference type="PANTHER" id="PTHR12560:SF11">
    <property type="entry name" value="CERAMIDE SYNTHASE LAC1-RELATED"/>
    <property type="match status" value="1"/>
</dbReference>
<proteinExistence type="inferred from homology"/>
<evidence type="ECO:0000313" key="12">
    <source>
        <dbReference type="EMBL" id="ODV95032.1"/>
    </source>
</evidence>
<keyword evidence="8" id="KW-0325">Glycoprotein</keyword>
<feature type="transmembrane region" description="Helical" evidence="10">
    <location>
        <begin position="259"/>
        <end position="280"/>
    </location>
</feature>
<dbReference type="PIRSF" id="PIRSF005225">
    <property type="entry name" value="LAG1_LAC1"/>
    <property type="match status" value="1"/>
</dbReference>
<keyword evidence="13" id="KW-1185">Reference proteome</keyword>
<evidence type="ECO:0000256" key="5">
    <source>
        <dbReference type="ARBA" id="ARBA00022824"/>
    </source>
</evidence>
<dbReference type="GO" id="GO:0046513">
    <property type="term" value="P:ceramide biosynthetic process"/>
    <property type="evidence" value="ECO:0007669"/>
    <property type="project" value="InterPro"/>
</dbReference>
<dbReference type="SMART" id="SM00724">
    <property type="entry name" value="TLC"/>
    <property type="match status" value="1"/>
</dbReference>
<evidence type="ECO:0000256" key="1">
    <source>
        <dbReference type="ARBA" id="ARBA00004477"/>
    </source>
</evidence>
<dbReference type="Proteomes" id="UP000094236">
    <property type="component" value="Unassembled WGS sequence"/>
</dbReference>
<name>A0A1E4TTE9_PACTA</name>
<protein>
    <recommendedName>
        <fullName evidence="11">TLC domain-containing protein</fullName>
    </recommendedName>
</protein>
<dbReference type="InterPro" id="IPR016439">
    <property type="entry name" value="Lag1/Lac1-like"/>
</dbReference>
<feature type="transmembrane region" description="Helical" evidence="10">
    <location>
        <begin position="185"/>
        <end position="203"/>
    </location>
</feature>
<dbReference type="STRING" id="669874.A0A1E4TTE9"/>
<feature type="transmembrane region" description="Helical" evidence="10">
    <location>
        <begin position="318"/>
        <end position="343"/>
    </location>
</feature>
<evidence type="ECO:0000256" key="7">
    <source>
        <dbReference type="ARBA" id="ARBA00023136"/>
    </source>
</evidence>
<feature type="transmembrane region" description="Helical" evidence="10">
    <location>
        <begin position="143"/>
        <end position="165"/>
    </location>
</feature>
<evidence type="ECO:0000256" key="9">
    <source>
        <dbReference type="PROSITE-ProRule" id="PRU00205"/>
    </source>
</evidence>
<dbReference type="PANTHER" id="PTHR12560">
    <property type="entry name" value="LONGEVITY ASSURANCE FACTOR 1 LAG1"/>
    <property type="match status" value="1"/>
</dbReference>
<dbReference type="Pfam" id="PF03798">
    <property type="entry name" value="TRAM_LAG1_CLN8"/>
    <property type="match status" value="1"/>
</dbReference>
<dbReference type="AlphaFoldDB" id="A0A1E4TTE9"/>
<evidence type="ECO:0000256" key="10">
    <source>
        <dbReference type="SAM" id="Phobius"/>
    </source>
</evidence>
<dbReference type="GO" id="GO:0050291">
    <property type="term" value="F:sphingosine N-acyltransferase activity"/>
    <property type="evidence" value="ECO:0007669"/>
    <property type="project" value="InterPro"/>
</dbReference>
<dbReference type="GO" id="GO:0005789">
    <property type="term" value="C:endoplasmic reticulum membrane"/>
    <property type="evidence" value="ECO:0007669"/>
    <property type="project" value="UniProtKB-SubCell"/>
</dbReference>
<keyword evidence="3" id="KW-0808">Transferase</keyword>
<evidence type="ECO:0000256" key="6">
    <source>
        <dbReference type="ARBA" id="ARBA00022989"/>
    </source>
</evidence>
<sequence length="369" mass="44107">MPSNDKQELWKQTRLTKLEEKIESDRGLVTKIWLSFIELCSRHTWLAPFLILFATYTAYFISGNYTESNILHAFVTVSYKIPGTEPPMYGKGLKDILFVFYYMIFFTFFREFLMQVVLRPLAIKCGMSKESKVKRFMEQTYSMVYYGITGPVGLYIMYHTPLWFFETRPFYLNYPHKTHEWLFKAYYLGQAAFWAQQSVVLMLQLEAPRKDFKELVLHHIVTLLLISLSYRFHFTWMGLEIYITMDVSDFFLAMSKTLSYMDSILIGPFFFLFSGVWIYLRHYINLRILWSVLTEFSQVGDYTLNFATEQYKCWISQIIVFTLIFALHLVNAYWLALIFRIAYRYVFLDITKDERSDDESEDENEKKDQ</sequence>
<evidence type="ECO:0000259" key="11">
    <source>
        <dbReference type="PROSITE" id="PS50922"/>
    </source>
</evidence>
<feature type="transmembrane region" description="Helical" evidence="10">
    <location>
        <begin position="96"/>
        <end position="122"/>
    </location>
</feature>
<evidence type="ECO:0000256" key="2">
    <source>
        <dbReference type="ARBA" id="ARBA00009808"/>
    </source>
</evidence>
<evidence type="ECO:0000256" key="4">
    <source>
        <dbReference type="ARBA" id="ARBA00022692"/>
    </source>
</evidence>
<dbReference type="InterPro" id="IPR006634">
    <property type="entry name" value="TLC-dom"/>
</dbReference>
<comment type="subcellular location">
    <subcellularLocation>
        <location evidence="1">Endoplasmic reticulum membrane</location>
        <topology evidence="1">Multi-pass membrane protein</topology>
    </subcellularLocation>
</comment>
<organism evidence="12 13">
    <name type="scientific">Pachysolen tannophilus NRRL Y-2460</name>
    <dbReference type="NCBI Taxonomy" id="669874"/>
    <lineage>
        <taxon>Eukaryota</taxon>
        <taxon>Fungi</taxon>
        <taxon>Dikarya</taxon>
        <taxon>Ascomycota</taxon>
        <taxon>Saccharomycotina</taxon>
        <taxon>Pichiomycetes</taxon>
        <taxon>Pachysolenaceae</taxon>
        <taxon>Pachysolen</taxon>
    </lineage>
</organism>
<reference evidence="13" key="1">
    <citation type="submission" date="2016-05" db="EMBL/GenBank/DDBJ databases">
        <title>Comparative genomics of biotechnologically important yeasts.</title>
        <authorList>
            <consortium name="DOE Joint Genome Institute"/>
            <person name="Riley R."/>
            <person name="Haridas S."/>
            <person name="Wolfe K.H."/>
            <person name="Lopes M.R."/>
            <person name="Hittinger C.T."/>
            <person name="Goker M."/>
            <person name="Salamov A."/>
            <person name="Wisecaver J."/>
            <person name="Long T.M."/>
            <person name="Aerts A.L."/>
            <person name="Barry K."/>
            <person name="Choi C."/>
            <person name="Clum A."/>
            <person name="Coughlan A.Y."/>
            <person name="Deshpande S."/>
            <person name="Douglass A.P."/>
            <person name="Hanson S.J."/>
            <person name="Klenk H.-P."/>
            <person name="Labutti K."/>
            <person name="Lapidus A."/>
            <person name="Lindquist E."/>
            <person name="Lipzen A."/>
            <person name="Meier-Kolthoff J.P."/>
            <person name="Ohm R.A."/>
            <person name="Otillar R.P."/>
            <person name="Pangilinan J."/>
            <person name="Peng Y."/>
            <person name="Rokas A."/>
            <person name="Rosa C.A."/>
            <person name="Scheuner C."/>
            <person name="Sibirny A.A."/>
            <person name="Slot J.C."/>
            <person name="Stielow J.B."/>
            <person name="Sun H."/>
            <person name="Kurtzman C.P."/>
            <person name="Blackwell M."/>
            <person name="Grigoriev I.V."/>
            <person name="Jeffries T.W."/>
        </authorList>
    </citation>
    <scope>NUCLEOTIDE SEQUENCE [LARGE SCALE GENOMIC DNA]</scope>
    <source>
        <strain evidence="13">NRRL Y-2460</strain>
    </source>
</reference>
<keyword evidence="6 10" id="KW-1133">Transmembrane helix</keyword>
<keyword evidence="4 9" id="KW-0812">Transmembrane</keyword>
<evidence type="ECO:0000256" key="3">
    <source>
        <dbReference type="ARBA" id="ARBA00022679"/>
    </source>
</evidence>
<feature type="domain" description="TLC" evidence="11">
    <location>
        <begin position="131"/>
        <end position="347"/>
    </location>
</feature>
<feature type="transmembrane region" description="Helical" evidence="10">
    <location>
        <begin position="215"/>
        <end position="239"/>
    </location>
</feature>
<dbReference type="PROSITE" id="PS50922">
    <property type="entry name" value="TLC"/>
    <property type="match status" value="1"/>
</dbReference>
<feature type="transmembrane region" description="Helical" evidence="10">
    <location>
        <begin position="45"/>
        <end position="62"/>
    </location>
</feature>
<evidence type="ECO:0000313" key="13">
    <source>
        <dbReference type="Proteomes" id="UP000094236"/>
    </source>
</evidence>
<accession>A0A1E4TTE9</accession>
<dbReference type="EMBL" id="KV454015">
    <property type="protein sequence ID" value="ODV95032.1"/>
    <property type="molecule type" value="Genomic_DNA"/>
</dbReference>
<evidence type="ECO:0000256" key="8">
    <source>
        <dbReference type="ARBA" id="ARBA00023180"/>
    </source>
</evidence>
<gene>
    <name evidence="12" type="ORF">PACTADRAFT_50856</name>
</gene>
<dbReference type="OrthoDB" id="3053196at2759"/>
<keyword evidence="5" id="KW-0256">Endoplasmic reticulum</keyword>
<comment type="similarity">
    <text evidence="2">Belongs to the sphingosine N-acyltransferase family.</text>
</comment>
<keyword evidence="7 9" id="KW-0472">Membrane</keyword>